<dbReference type="STRING" id="1715989.NITINOP_1784"/>
<dbReference type="InterPro" id="IPR011335">
    <property type="entry name" value="Restrct_endonuc-II-like"/>
</dbReference>
<dbReference type="Gene3D" id="3.40.1350.10">
    <property type="match status" value="1"/>
</dbReference>
<evidence type="ECO:0000259" key="2">
    <source>
        <dbReference type="Pfam" id="PF14338"/>
    </source>
</evidence>
<dbReference type="EMBL" id="LN885086">
    <property type="protein sequence ID" value="CUQ66759.1"/>
    <property type="molecule type" value="Genomic_DNA"/>
</dbReference>
<dbReference type="InterPro" id="IPR052906">
    <property type="entry name" value="Type_IV_Methyl-Rstrct_Enzyme"/>
</dbReference>
<dbReference type="Proteomes" id="UP000066284">
    <property type="component" value="Chromosome 1"/>
</dbReference>
<dbReference type="REBASE" id="132194">
    <property type="entry name" value="NspENR4MrrP"/>
</dbReference>
<keyword evidence="4" id="KW-1185">Reference proteome</keyword>
<dbReference type="GO" id="GO:0003677">
    <property type="term" value="F:DNA binding"/>
    <property type="evidence" value="ECO:0007669"/>
    <property type="project" value="InterPro"/>
</dbReference>
<dbReference type="InterPro" id="IPR007560">
    <property type="entry name" value="Restrct_endonuc_IV_Mrr"/>
</dbReference>
<dbReference type="AlphaFoldDB" id="A0A0S4KQW5"/>
<dbReference type="OrthoDB" id="9781481at2"/>
<dbReference type="SUPFAM" id="SSF52980">
    <property type="entry name" value="Restriction endonuclease-like"/>
    <property type="match status" value="1"/>
</dbReference>
<dbReference type="GO" id="GO:0009307">
    <property type="term" value="P:DNA restriction-modification system"/>
    <property type="evidence" value="ECO:0007669"/>
    <property type="project" value="InterPro"/>
</dbReference>
<accession>A0A0S4KQW5</accession>
<name>A0A0S4KQW5_9BACT</name>
<dbReference type="PANTHER" id="PTHR30015">
    <property type="entry name" value="MRR RESTRICTION SYSTEM PROTEIN"/>
    <property type="match status" value="1"/>
</dbReference>
<dbReference type="Pfam" id="PF04471">
    <property type="entry name" value="Mrr_cat"/>
    <property type="match status" value="1"/>
</dbReference>
<dbReference type="RefSeq" id="WP_062484720.1">
    <property type="nucleotide sequence ID" value="NZ_LN885086.1"/>
</dbReference>
<organism evidence="3 4">
    <name type="scientific">Candidatus Nitrospira inopinata</name>
    <dbReference type="NCBI Taxonomy" id="1715989"/>
    <lineage>
        <taxon>Bacteria</taxon>
        <taxon>Pseudomonadati</taxon>
        <taxon>Nitrospirota</taxon>
        <taxon>Nitrospiria</taxon>
        <taxon>Nitrospirales</taxon>
        <taxon>Nitrospiraceae</taxon>
        <taxon>Nitrospira</taxon>
    </lineage>
</organism>
<dbReference type="InterPro" id="IPR011856">
    <property type="entry name" value="tRNA_endonuc-like_dom_sf"/>
</dbReference>
<gene>
    <name evidence="3" type="ORF">NITINOP_1784</name>
</gene>
<dbReference type="KEGG" id="nio:NITINOP_1784"/>
<evidence type="ECO:0000313" key="4">
    <source>
        <dbReference type="Proteomes" id="UP000066284"/>
    </source>
</evidence>
<feature type="domain" description="Restriction system protein Mrr-like N-terminal" evidence="2">
    <location>
        <begin position="6"/>
        <end position="91"/>
    </location>
</feature>
<dbReference type="InterPro" id="IPR025745">
    <property type="entry name" value="Mrr-like_N_dom"/>
</dbReference>
<protein>
    <submittedName>
        <fullName evidence="3">Mrr restriction system protein</fullName>
    </submittedName>
</protein>
<proteinExistence type="predicted"/>
<sequence>MAIPDYQSIMLPLLQFAADEKEHSLRQAIESLSAEFGLTEEEKKELLPSGQQPTFENRVAWARTYLVKAALLEAPRRGFFRITPRGRDVLSQRPSAITPKFLEQFPEFLDFRTKRHESKEETQLSENRSLQTPGELLESAYQKLREDLAAELLKTVKECSPAFFERLVIDVLVKMGYGGSRKEAGKAIGRSGDEGIDGIINEDRLGLDVIYIQAKRWKDQIGRPEIQKFVGALQGHRANKGIFITTSSFTREAQDYVTKINSKIVLIDGEHLSQLMIDHNVGVTPVMSYETKKIDSDYFFEE</sequence>
<feature type="domain" description="Restriction endonuclease type IV Mrr" evidence="1">
    <location>
        <begin position="157"/>
        <end position="276"/>
    </location>
</feature>
<dbReference type="Pfam" id="PF14338">
    <property type="entry name" value="Mrr_N"/>
    <property type="match status" value="1"/>
</dbReference>
<dbReference type="GO" id="GO:0015666">
    <property type="term" value="F:restriction endodeoxyribonuclease activity"/>
    <property type="evidence" value="ECO:0007669"/>
    <property type="project" value="TreeGrafter"/>
</dbReference>
<reference evidence="4" key="1">
    <citation type="submission" date="2015-09" db="EMBL/GenBank/DDBJ databases">
        <authorList>
            <person name="Daims H."/>
        </authorList>
    </citation>
    <scope>NUCLEOTIDE SEQUENCE [LARGE SCALE GENOMIC DNA]</scope>
</reference>
<evidence type="ECO:0000313" key="3">
    <source>
        <dbReference type="EMBL" id="CUQ66759.1"/>
    </source>
</evidence>
<dbReference type="PANTHER" id="PTHR30015:SF7">
    <property type="entry name" value="TYPE IV METHYL-DIRECTED RESTRICTION ENZYME ECOKMRR"/>
    <property type="match status" value="1"/>
</dbReference>
<evidence type="ECO:0000259" key="1">
    <source>
        <dbReference type="Pfam" id="PF04471"/>
    </source>
</evidence>